<proteinExistence type="predicted"/>
<dbReference type="Proteomes" id="UP000198889">
    <property type="component" value="Unassembled WGS sequence"/>
</dbReference>
<dbReference type="PANTHER" id="PTHR43881:SF1">
    <property type="entry name" value="GAMMA-GLUTAMYLTRANSPEPTIDASE (AFU_ORTHOLOGUE AFUA_4G13580)"/>
    <property type="match status" value="1"/>
</dbReference>
<name>A0A1G4SFP0_9HYPH</name>
<protein>
    <submittedName>
        <fullName evidence="1">Gamma-glutamyltranspeptidase / glutathione hydrolase</fullName>
    </submittedName>
</protein>
<accession>A0A1G4SFP0</accession>
<dbReference type="Gene3D" id="1.10.246.130">
    <property type="match status" value="1"/>
</dbReference>
<dbReference type="PRINTS" id="PR01210">
    <property type="entry name" value="GGTRANSPTASE"/>
</dbReference>
<evidence type="ECO:0000313" key="1">
    <source>
        <dbReference type="EMBL" id="SCW67990.1"/>
    </source>
</evidence>
<dbReference type="STRING" id="177413.SAMN05660859_2182"/>
<reference evidence="2" key="1">
    <citation type="submission" date="2016-10" db="EMBL/GenBank/DDBJ databases">
        <authorList>
            <person name="Varghese N."/>
            <person name="Submissions S."/>
        </authorList>
    </citation>
    <scope>NUCLEOTIDE SEQUENCE [LARGE SCALE GENOMIC DNA]</scope>
    <source>
        <strain evidence="2">CGMCC 1.1761</strain>
    </source>
</reference>
<keyword evidence="1" id="KW-0378">Hydrolase</keyword>
<organism evidence="1 2">
    <name type="scientific">Ancylobacter rudongensis</name>
    <dbReference type="NCBI Taxonomy" id="177413"/>
    <lineage>
        <taxon>Bacteria</taxon>
        <taxon>Pseudomonadati</taxon>
        <taxon>Pseudomonadota</taxon>
        <taxon>Alphaproteobacteria</taxon>
        <taxon>Hyphomicrobiales</taxon>
        <taxon>Xanthobacteraceae</taxon>
        <taxon>Ancylobacter</taxon>
    </lineage>
</organism>
<sequence length="534" mass="56558">MITTQRTDFFGPARPTLFARDAAIATSHPLATAAGLEVLQAGGNAMDAALAAVAAQCVVEPAMTGIGGDCFVLYAPKGQPTVALNGSGRAPMAASVEALKAAGLTTEIPRTSPHAVTVPGAISAWTRLHADYASLPLDRLFARAIDYAENGYPITQRVAFDWADDAPLLAQDENASAFFLKAGKPLLAGDRHAQPLLGQRMRDIAARGAAAFYEGETAQSVVRYLNSLGGLHTLDDFAAMTNGAFYTTPISSDYRGYTVEECPPNGQGLAALMILNILREFDLGEGMSLSDRVHLHAEAGKLAYYNRDALLADPAAMTAPVEELLSRETARRLAARIDMGRALPPALWDEPEHKDTVYISVVDRDGNMVSFINSLFHGYGSTRIDPATGVLLHSRGASFRLIEGHPNAIAGGKRPMHTIIPGLLRKDGEAVGVFGVMGGQYQASGQAALLSGLLDRGLDLQNAVDAPRSFAHDGVLEIERTYPESLPAELEARGHKVTSAVEPFGGAQIILRDPASGFLLAGSDPRKDGCAMGF</sequence>
<dbReference type="InterPro" id="IPR043137">
    <property type="entry name" value="GGT_ssub_C"/>
</dbReference>
<dbReference type="AlphaFoldDB" id="A0A1G4SFP0"/>
<keyword evidence="2" id="KW-1185">Reference proteome</keyword>
<evidence type="ECO:0000313" key="2">
    <source>
        <dbReference type="Proteomes" id="UP000198889"/>
    </source>
</evidence>
<gene>
    <name evidence="1" type="ORF">SAMN05660859_2182</name>
</gene>
<dbReference type="InterPro" id="IPR029055">
    <property type="entry name" value="Ntn_hydrolases_N"/>
</dbReference>
<dbReference type="Gene3D" id="3.60.20.40">
    <property type="match status" value="1"/>
</dbReference>
<dbReference type="Pfam" id="PF01019">
    <property type="entry name" value="G_glu_transpept"/>
    <property type="match status" value="1"/>
</dbReference>
<dbReference type="GO" id="GO:0016787">
    <property type="term" value="F:hydrolase activity"/>
    <property type="evidence" value="ECO:0007669"/>
    <property type="project" value="UniProtKB-KW"/>
</dbReference>
<dbReference type="RefSeq" id="WP_091439208.1">
    <property type="nucleotide sequence ID" value="NZ_FMTP01000003.1"/>
</dbReference>
<dbReference type="SUPFAM" id="SSF56235">
    <property type="entry name" value="N-terminal nucleophile aminohydrolases (Ntn hydrolases)"/>
    <property type="match status" value="1"/>
</dbReference>
<dbReference type="PANTHER" id="PTHR43881">
    <property type="entry name" value="GAMMA-GLUTAMYLTRANSPEPTIDASE (AFU_ORTHOLOGUE AFUA_4G13580)"/>
    <property type="match status" value="1"/>
</dbReference>
<dbReference type="EMBL" id="FMTP01000003">
    <property type="protein sequence ID" value="SCW67990.1"/>
    <property type="molecule type" value="Genomic_DNA"/>
</dbReference>
<dbReference type="InterPro" id="IPR052896">
    <property type="entry name" value="GGT-like_enzyme"/>
</dbReference>
<dbReference type="InterPro" id="IPR043138">
    <property type="entry name" value="GGT_lsub"/>
</dbReference>